<dbReference type="Pfam" id="PF01636">
    <property type="entry name" value="APH"/>
    <property type="match status" value="1"/>
</dbReference>
<evidence type="ECO:0000313" key="2">
    <source>
        <dbReference type="EMBL" id="UUI75036.1"/>
    </source>
</evidence>
<keyword evidence="3" id="KW-1185">Reference proteome</keyword>
<dbReference type="Gene3D" id="3.90.1200.10">
    <property type="match status" value="1"/>
</dbReference>
<dbReference type="Proteomes" id="UP001316189">
    <property type="component" value="Chromosome"/>
</dbReference>
<dbReference type="EMBL" id="CP101988">
    <property type="protein sequence ID" value="UUI75036.1"/>
    <property type="molecule type" value="Genomic_DNA"/>
</dbReference>
<proteinExistence type="predicted"/>
<dbReference type="InterPro" id="IPR011009">
    <property type="entry name" value="Kinase-like_dom_sf"/>
</dbReference>
<feature type="domain" description="Aminoglycoside phosphotransferase" evidence="1">
    <location>
        <begin position="130"/>
        <end position="194"/>
    </location>
</feature>
<dbReference type="RefSeq" id="WP_227570081.1">
    <property type="nucleotide sequence ID" value="NZ_CP101988.1"/>
</dbReference>
<sequence>MRAWQDIDPVEEIPLLGGDVTVGVVRVGDTVRRPLGPHSPLVHALLRHLAQVEFDGAPRLLGVDERGREVLTYVEGEVAGRPRPGWIADEERLRSVARLLRRYDDAAVGFTPPPGSVPDAPAVDHPAVRAAALDEPELVGHVDVTPENVVFRDGAAVALIDFDLARPATRLDEVVNALTHWAPLAAPGDRDPLLSDVDVPRRCRLFADAYGLADDARGRLVDVAVLRSRKSWHVMRHRAEADGGGWARMWADGVGDVIRRREAWLVEHGPTITAALLDRSAAL</sequence>
<evidence type="ECO:0000259" key="1">
    <source>
        <dbReference type="Pfam" id="PF01636"/>
    </source>
</evidence>
<gene>
    <name evidence="2" type="ORF">NP064_14845</name>
</gene>
<organism evidence="2 3">
    <name type="scientific">Cellulomonas chengniuliangii</name>
    <dbReference type="NCBI Taxonomy" id="2968084"/>
    <lineage>
        <taxon>Bacteria</taxon>
        <taxon>Bacillati</taxon>
        <taxon>Actinomycetota</taxon>
        <taxon>Actinomycetes</taxon>
        <taxon>Micrococcales</taxon>
        <taxon>Cellulomonadaceae</taxon>
        <taxon>Cellulomonas</taxon>
    </lineage>
</organism>
<accession>A0ABY5L0Q0</accession>
<name>A0ABY5L0Q0_9CELL</name>
<dbReference type="InterPro" id="IPR002575">
    <property type="entry name" value="Aminoglycoside_PTrfase"/>
</dbReference>
<evidence type="ECO:0000313" key="3">
    <source>
        <dbReference type="Proteomes" id="UP001316189"/>
    </source>
</evidence>
<protein>
    <submittedName>
        <fullName evidence="2">Phosphotransferase</fullName>
    </submittedName>
</protein>
<reference evidence="2 3" key="1">
    <citation type="submission" date="2022-07" db="EMBL/GenBank/DDBJ databases">
        <title>Novel species in genus cellulomonas.</title>
        <authorList>
            <person name="Ye L."/>
        </authorList>
    </citation>
    <scope>NUCLEOTIDE SEQUENCE [LARGE SCALE GENOMIC DNA]</scope>
    <source>
        <strain evidence="3">zg-Y338</strain>
    </source>
</reference>
<dbReference type="SUPFAM" id="SSF56112">
    <property type="entry name" value="Protein kinase-like (PK-like)"/>
    <property type="match status" value="1"/>
</dbReference>